<dbReference type="EnsemblMetazoa" id="SCAU008683-RA">
    <property type="protein sequence ID" value="SCAU008683-PA"/>
    <property type="gene ID" value="SCAU008683"/>
</dbReference>
<dbReference type="AlphaFoldDB" id="A0A1I8PJG8"/>
<reference evidence="3" key="2">
    <citation type="submission" date="2020-05" db="UniProtKB">
        <authorList>
            <consortium name="EnsemblMetazoa"/>
        </authorList>
    </citation>
    <scope>IDENTIFICATION</scope>
    <source>
        <strain evidence="3">USDA</strain>
    </source>
</reference>
<feature type="chain" id="PRO_5014271777" description="DUF4476 domain-containing protein" evidence="2">
    <location>
        <begin position="33"/>
        <end position="580"/>
    </location>
</feature>
<dbReference type="KEGG" id="scac:106089641"/>
<reference evidence="4" key="1">
    <citation type="submission" date="2015-05" db="EMBL/GenBank/DDBJ databases">
        <authorList>
            <person name="Wilson R.K."/>
            <person name="Warren W.C."/>
            <person name="Olafson P."/>
        </authorList>
    </citation>
    <scope>NUCLEOTIDE SEQUENCE [LARGE SCALE GENOMIC DNA]</scope>
    <source>
        <strain evidence="4">USDA</strain>
    </source>
</reference>
<keyword evidence="4" id="KW-1185">Reference proteome</keyword>
<feature type="signal peptide" evidence="2">
    <location>
        <begin position="1"/>
        <end position="32"/>
    </location>
</feature>
<dbReference type="Proteomes" id="UP000095300">
    <property type="component" value="Unassembled WGS sequence"/>
</dbReference>
<dbReference type="InterPro" id="IPR010629">
    <property type="entry name" value="Ins_allergen"/>
</dbReference>
<dbReference type="EnsemblMetazoa" id="SCAU008683-RC">
    <property type="protein sequence ID" value="SCAU008683-PC"/>
    <property type="gene ID" value="SCAU008683"/>
</dbReference>
<evidence type="ECO:0008006" key="5">
    <source>
        <dbReference type="Google" id="ProtNLM"/>
    </source>
</evidence>
<feature type="compositionally biased region" description="Low complexity" evidence="1">
    <location>
        <begin position="467"/>
        <end position="483"/>
    </location>
</feature>
<dbReference type="VEuPathDB" id="VectorBase:SCAU008683"/>
<keyword evidence="2" id="KW-0732">Signal</keyword>
<protein>
    <recommendedName>
        <fullName evidence="5">DUF4476 domain-containing protein</fullName>
    </recommendedName>
</protein>
<feature type="region of interest" description="Disordered" evidence="1">
    <location>
        <begin position="444"/>
        <end position="483"/>
    </location>
</feature>
<feature type="compositionally biased region" description="Low complexity" evidence="1">
    <location>
        <begin position="214"/>
        <end position="223"/>
    </location>
</feature>
<organism evidence="3 4">
    <name type="scientific">Stomoxys calcitrans</name>
    <name type="common">Stable fly</name>
    <name type="synonym">Conops calcitrans</name>
    <dbReference type="NCBI Taxonomy" id="35570"/>
    <lineage>
        <taxon>Eukaryota</taxon>
        <taxon>Metazoa</taxon>
        <taxon>Ecdysozoa</taxon>
        <taxon>Arthropoda</taxon>
        <taxon>Hexapoda</taxon>
        <taxon>Insecta</taxon>
        <taxon>Pterygota</taxon>
        <taxon>Neoptera</taxon>
        <taxon>Endopterygota</taxon>
        <taxon>Diptera</taxon>
        <taxon>Brachycera</taxon>
        <taxon>Muscomorpha</taxon>
        <taxon>Muscoidea</taxon>
        <taxon>Muscidae</taxon>
        <taxon>Stomoxys</taxon>
    </lineage>
</organism>
<evidence type="ECO:0000313" key="4">
    <source>
        <dbReference type="Proteomes" id="UP000095300"/>
    </source>
</evidence>
<dbReference type="PANTHER" id="PTHR21163">
    <property type="entry name" value="PROTEIN G12"/>
    <property type="match status" value="1"/>
</dbReference>
<dbReference type="PROSITE" id="PS51257">
    <property type="entry name" value="PROKAR_LIPOPROTEIN"/>
    <property type="match status" value="1"/>
</dbReference>
<dbReference type="EnsemblMetazoa" id="SCAU008683-RB">
    <property type="protein sequence ID" value="SCAU008683-PB"/>
    <property type="gene ID" value="SCAU008683"/>
</dbReference>
<dbReference type="PANTHER" id="PTHR21163:SF1">
    <property type="entry name" value="PROTEIN G12"/>
    <property type="match status" value="1"/>
</dbReference>
<sequence>MMENRKLFYAISVLLLSCCCQIISMFPHNADSELLDDGSISSIDNKAITSQGISTNIGISTSTSTSTSSSVGPNSNADASNNSEYNRANVDSGSNQSYGNNDDDSEFIIAVERMLHQHTSPAKQQGPQDAITMVHTGEAVSSSGSNNNMGVWEAPDSEASENVDDLIFLNKRPINQHQYVARLPTLPTKEHPHRQYVQHLFEIHHHRSADGHDSGSSSSSSSTSDEHSDSLTHSTFASSTASERLAESVMVASKKDAADAATLPHEIQLQPHNNEEFQSGAMMTMPTMTTTMAAVAVTPLDLSDFLALIPAKKVKTIVCHYYRNDPEVQRAQAFMDSQDFISLKHHIITIPEMSAFLRYLNSSGLDLVHFVTALTNLTTNVMVADEVACSTEKGQMTVHGEGSLSSSAAIETNDIEYGVKQMETASAVTTATTTTETIVSSNIEIQTHPPSSPSASASSIQTPTTESAFTPTMATSTSATMDTESTTIKEQLNGLHGLVDSILDVLPQDQILATFFDKLESDEQFSKLVDNIGSSEFSKILNNMQNSMALRNLIFTLHNNGVYVIRIVDSLKSYFFLGGF</sequence>
<dbReference type="Pfam" id="PF06757">
    <property type="entry name" value="Ins_allergen_rp"/>
    <property type="match status" value="1"/>
</dbReference>
<feature type="compositionally biased region" description="Polar residues" evidence="1">
    <location>
        <begin position="77"/>
        <end position="100"/>
    </location>
</feature>
<feature type="compositionally biased region" description="Low complexity" evidence="1">
    <location>
        <begin position="61"/>
        <end position="76"/>
    </location>
</feature>
<evidence type="ECO:0000256" key="2">
    <source>
        <dbReference type="SAM" id="SignalP"/>
    </source>
</evidence>
<proteinExistence type="predicted"/>
<evidence type="ECO:0000313" key="3">
    <source>
        <dbReference type="EnsemblMetazoa" id="SCAU008683-PC"/>
    </source>
</evidence>
<gene>
    <name evidence="3" type="primary">106089641</name>
</gene>
<dbReference type="OrthoDB" id="7882129at2759"/>
<feature type="region of interest" description="Disordered" evidence="1">
    <location>
        <begin position="207"/>
        <end position="239"/>
    </location>
</feature>
<evidence type="ECO:0000256" key="1">
    <source>
        <dbReference type="SAM" id="MobiDB-lite"/>
    </source>
</evidence>
<accession>A0A1I8PJG8</accession>
<name>A0A1I8PJG8_STOCA</name>
<feature type="region of interest" description="Disordered" evidence="1">
    <location>
        <begin position="61"/>
        <end position="103"/>
    </location>
</feature>